<evidence type="ECO:0000259" key="4">
    <source>
        <dbReference type="Pfam" id="PF01612"/>
    </source>
</evidence>
<dbReference type="Pfam" id="PF01612">
    <property type="entry name" value="DNA_pol_A_exo1"/>
    <property type="match status" value="1"/>
</dbReference>
<feature type="compositionally biased region" description="Basic and acidic residues" evidence="3">
    <location>
        <begin position="22"/>
        <end position="32"/>
    </location>
</feature>
<evidence type="ECO:0000313" key="5">
    <source>
        <dbReference type="EMBL" id="KAI3926053.1"/>
    </source>
</evidence>
<feature type="region of interest" description="Disordered" evidence="3">
    <location>
        <begin position="1"/>
        <end position="32"/>
    </location>
</feature>
<evidence type="ECO:0000256" key="1">
    <source>
        <dbReference type="ARBA" id="ARBA00022722"/>
    </source>
</evidence>
<sequence>MAGQSVQKVENDSSTNGGSAGGDKKNTGIEVGDKSKDTHHTYKVFYYKDTIFTTVTHRASVVDQWLADLYKQYTKQSCCVADKRCLIFQFAYCDQVPKSLKDFLGNDKFIFVGSGVHADAYKLMVDHGLMVARTEELGSLAAYKLAGTFKDYRDSRLHKTGLKNLVKDVLQQDLPKRRYLLSNWERGVLRDEQIEYACLDAFVSYKLGVDLMRRAKNNNRQPEMVLKDSEFPELKKAVEEKTKRQVL</sequence>
<evidence type="ECO:0000256" key="3">
    <source>
        <dbReference type="SAM" id="MobiDB-lite"/>
    </source>
</evidence>
<accession>A0AAD4SXF7</accession>
<comment type="caution">
    <text evidence="5">The sequence shown here is derived from an EMBL/GenBank/DDBJ whole genome shotgun (WGS) entry which is preliminary data.</text>
</comment>
<dbReference type="GO" id="GO:0008408">
    <property type="term" value="F:3'-5' exonuclease activity"/>
    <property type="evidence" value="ECO:0007669"/>
    <property type="project" value="InterPro"/>
</dbReference>
<feature type="domain" description="3'-5' exonuclease" evidence="4">
    <location>
        <begin position="77"/>
        <end position="211"/>
    </location>
</feature>
<dbReference type="InterPro" id="IPR002562">
    <property type="entry name" value="3'-5'_exonuclease_dom"/>
</dbReference>
<dbReference type="InterPro" id="IPR051132">
    <property type="entry name" value="3-5_Exonuclease_domain"/>
</dbReference>
<dbReference type="GO" id="GO:0006139">
    <property type="term" value="P:nucleobase-containing compound metabolic process"/>
    <property type="evidence" value="ECO:0007669"/>
    <property type="project" value="InterPro"/>
</dbReference>
<reference evidence="5" key="1">
    <citation type="submission" date="2022-04" db="EMBL/GenBank/DDBJ databases">
        <title>A functionally conserved STORR gene fusion in Papaver species that diverged 16.8 million years ago.</title>
        <authorList>
            <person name="Catania T."/>
        </authorList>
    </citation>
    <scope>NUCLEOTIDE SEQUENCE</scope>
    <source>
        <strain evidence="5">S-188037</strain>
    </source>
</reference>
<dbReference type="PANTHER" id="PTHR13620">
    <property type="entry name" value="3-5 EXONUCLEASE"/>
    <property type="match status" value="1"/>
</dbReference>
<dbReference type="GO" id="GO:0003676">
    <property type="term" value="F:nucleic acid binding"/>
    <property type="evidence" value="ECO:0007669"/>
    <property type="project" value="InterPro"/>
</dbReference>
<proteinExistence type="predicted"/>
<dbReference type="Gene3D" id="3.30.420.10">
    <property type="entry name" value="Ribonuclease H-like superfamily/Ribonuclease H"/>
    <property type="match status" value="1"/>
</dbReference>
<dbReference type="GO" id="GO:0005634">
    <property type="term" value="C:nucleus"/>
    <property type="evidence" value="ECO:0007669"/>
    <property type="project" value="TreeGrafter"/>
</dbReference>
<organism evidence="5 6">
    <name type="scientific">Papaver atlanticum</name>
    <dbReference type="NCBI Taxonomy" id="357466"/>
    <lineage>
        <taxon>Eukaryota</taxon>
        <taxon>Viridiplantae</taxon>
        <taxon>Streptophyta</taxon>
        <taxon>Embryophyta</taxon>
        <taxon>Tracheophyta</taxon>
        <taxon>Spermatophyta</taxon>
        <taxon>Magnoliopsida</taxon>
        <taxon>Ranunculales</taxon>
        <taxon>Papaveraceae</taxon>
        <taxon>Papaveroideae</taxon>
        <taxon>Papaver</taxon>
    </lineage>
</organism>
<keyword evidence="6" id="KW-1185">Reference proteome</keyword>
<dbReference type="InterPro" id="IPR036397">
    <property type="entry name" value="RNaseH_sf"/>
</dbReference>
<keyword evidence="1" id="KW-0540">Nuclease</keyword>
<feature type="compositionally biased region" description="Polar residues" evidence="3">
    <location>
        <begin position="1"/>
        <end position="17"/>
    </location>
</feature>
<gene>
    <name evidence="5" type="ORF">MKW98_028189</name>
</gene>
<dbReference type="InterPro" id="IPR012337">
    <property type="entry name" value="RNaseH-like_sf"/>
</dbReference>
<dbReference type="PANTHER" id="PTHR13620:SF76">
    <property type="entry name" value="WERNER SYNDROME-LIKE EXONUCLEASE"/>
    <property type="match status" value="1"/>
</dbReference>
<dbReference type="AlphaFoldDB" id="A0AAD4SXF7"/>
<evidence type="ECO:0000256" key="2">
    <source>
        <dbReference type="ARBA" id="ARBA00022801"/>
    </source>
</evidence>
<dbReference type="EMBL" id="JAJJMB010008071">
    <property type="protein sequence ID" value="KAI3926053.1"/>
    <property type="molecule type" value="Genomic_DNA"/>
</dbReference>
<evidence type="ECO:0000313" key="6">
    <source>
        <dbReference type="Proteomes" id="UP001202328"/>
    </source>
</evidence>
<dbReference type="Proteomes" id="UP001202328">
    <property type="component" value="Unassembled WGS sequence"/>
</dbReference>
<keyword evidence="2" id="KW-0378">Hydrolase</keyword>
<protein>
    <recommendedName>
        <fullName evidence="4">3'-5' exonuclease domain-containing protein</fullName>
    </recommendedName>
</protein>
<dbReference type="SUPFAM" id="SSF53098">
    <property type="entry name" value="Ribonuclease H-like"/>
    <property type="match status" value="1"/>
</dbReference>
<dbReference type="GO" id="GO:0005737">
    <property type="term" value="C:cytoplasm"/>
    <property type="evidence" value="ECO:0007669"/>
    <property type="project" value="TreeGrafter"/>
</dbReference>
<dbReference type="CDD" id="cd06141">
    <property type="entry name" value="WRN_exo"/>
    <property type="match status" value="1"/>
</dbReference>
<name>A0AAD4SXF7_9MAGN</name>